<protein>
    <submittedName>
        <fullName evidence="2">Uncharacterized protein</fullName>
    </submittedName>
</protein>
<sequence length="395" mass="45082">MEVPDAMISDAIKKKAGYTYYMAKKVESEKAKIVDQPKEQHVSPIKSGRGKGFMCYGDQVENFPNKLKKYVVTRKTRSLTIAKEAVVGELENSISIQESRSQQHQRSQLTIDRQTDKAITDLYNEYGQKLKDTASDATLYSSSSDKSEESANEADDADKSDMDLFDYNPQGDDDVVRYGVFMHNKSTSTPNSTYLSLAVTSSSLDLIQTLLDDTPANELRDCMSHPVYTDAHTTSVVHNPEGNPELTSYISGASENNDVELEYHVSKLKAAVLSEAQWNSDERDVSKPRSFKRHISKSTKPHPCFYNSDYTYLVDISTEDKYTTSITKHYVARYYKEVRRSDDKEYEFSYADLPRLSVNDVEDMYLLQVQDKLHHLPLEFVKNFNNALLMFIKRM</sequence>
<dbReference type="EMBL" id="BKCJ010002474">
    <property type="protein sequence ID" value="GEU48801.1"/>
    <property type="molecule type" value="Genomic_DNA"/>
</dbReference>
<accession>A0A6L2KH38</accession>
<gene>
    <name evidence="2" type="ORF">Tci_020779</name>
</gene>
<proteinExistence type="predicted"/>
<dbReference type="AlphaFoldDB" id="A0A6L2KH38"/>
<comment type="caution">
    <text evidence="2">The sequence shown here is derived from an EMBL/GenBank/DDBJ whole genome shotgun (WGS) entry which is preliminary data.</text>
</comment>
<evidence type="ECO:0000313" key="2">
    <source>
        <dbReference type="EMBL" id="GEU48801.1"/>
    </source>
</evidence>
<reference evidence="2" key="1">
    <citation type="journal article" date="2019" name="Sci. Rep.">
        <title>Draft genome of Tanacetum cinerariifolium, the natural source of mosquito coil.</title>
        <authorList>
            <person name="Yamashiro T."/>
            <person name="Shiraishi A."/>
            <person name="Satake H."/>
            <person name="Nakayama K."/>
        </authorList>
    </citation>
    <scope>NUCLEOTIDE SEQUENCE</scope>
</reference>
<organism evidence="2">
    <name type="scientific">Tanacetum cinerariifolium</name>
    <name type="common">Dalmatian daisy</name>
    <name type="synonym">Chrysanthemum cinerariifolium</name>
    <dbReference type="NCBI Taxonomy" id="118510"/>
    <lineage>
        <taxon>Eukaryota</taxon>
        <taxon>Viridiplantae</taxon>
        <taxon>Streptophyta</taxon>
        <taxon>Embryophyta</taxon>
        <taxon>Tracheophyta</taxon>
        <taxon>Spermatophyta</taxon>
        <taxon>Magnoliopsida</taxon>
        <taxon>eudicotyledons</taxon>
        <taxon>Gunneridae</taxon>
        <taxon>Pentapetalae</taxon>
        <taxon>asterids</taxon>
        <taxon>campanulids</taxon>
        <taxon>Asterales</taxon>
        <taxon>Asteraceae</taxon>
        <taxon>Asteroideae</taxon>
        <taxon>Anthemideae</taxon>
        <taxon>Anthemidinae</taxon>
        <taxon>Tanacetum</taxon>
    </lineage>
</organism>
<name>A0A6L2KH38_TANCI</name>
<evidence type="ECO:0000256" key="1">
    <source>
        <dbReference type="SAM" id="MobiDB-lite"/>
    </source>
</evidence>
<feature type="region of interest" description="Disordered" evidence="1">
    <location>
        <begin position="136"/>
        <end position="164"/>
    </location>
</feature>